<proteinExistence type="inferred from homology"/>
<keyword evidence="4" id="KW-1185">Reference proteome</keyword>
<dbReference type="GO" id="GO:0010150">
    <property type="term" value="P:leaf senescence"/>
    <property type="evidence" value="ECO:0007669"/>
    <property type="project" value="UniProtKB-ARBA"/>
</dbReference>
<dbReference type="InterPro" id="IPR007608">
    <property type="entry name" value="Senescence_reg_S40"/>
</dbReference>
<feature type="region of interest" description="Disordered" evidence="2">
    <location>
        <begin position="64"/>
        <end position="90"/>
    </location>
</feature>
<protein>
    <submittedName>
        <fullName evidence="3">Uncharacterized protein</fullName>
    </submittedName>
</protein>
<dbReference type="PANTHER" id="PTHR33083">
    <property type="entry name" value="EXPRESSED PROTEIN"/>
    <property type="match status" value="1"/>
</dbReference>
<accession>R0F6V9</accession>
<gene>
    <name evidence="3" type="ORF">CARUB_v10005923mg</name>
</gene>
<evidence type="ECO:0000256" key="1">
    <source>
        <dbReference type="ARBA" id="ARBA00034773"/>
    </source>
</evidence>
<name>R0F6V9_9BRAS</name>
<evidence type="ECO:0000256" key="2">
    <source>
        <dbReference type="SAM" id="MobiDB-lite"/>
    </source>
</evidence>
<dbReference type="Proteomes" id="UP000029121">
    <property type="component" value="Unassembled WGS sequence"/>
</dbReference>
<sequence>MRFSFLPCLVLYKFQLFPLIIVCDFVSSFFSTALFKETYSWDLSMSEEFQESEVIFSDEYFTKKKKSDNKSSSDNYENKKGKATAAATERISSPVRIPSRTSFRCTEEMEEEEEMTPPHVIIGKRRTETQMAFSFCTLKGRDLSRHRNSVLRMTGFLEV</sequence>
<dbReference type="PANTHER" id="PTHR33083:SF69">
    <property type="entry name" value="PROTEIN S40-3"/>
    <property type="match status" value="1"/>
</dbReference>
<dbReference type="STRING" id="81985.R0F6V9"/>
<organism evidence="3 4">
    <name type="scientific">Capsella rubella</name>
    <dbReference type="NCBI Taxonomy" id="81985"/>
    <lineage>
        <taxon>Eukaryota</taxon>
        <taxon>Viridiplantae</taxon>
        <taxon>Streptophyta</taxon>
        <taxon>Embryophyta</taxon>
        <taxon>Tracheophyta</taxon>
        <taxon>Spermatophyta</taxon>
        <taxon>Magnoliopsida</taxon>
        <taxon>eudicotyledons</taxon>
        <taxon>Gunneridae</taxon>
        <taxon>Pentapetalae</taxon>
        <taxon>rosids</taxon>
        <taxon>malvids</taxon>
        <taxon>Brassicales</taxon>
        <taxon>Brassicaceae</taxon>
        <taxon>Camelineae</taxon>
        <taxon>Capsella</taxon>
    </lineage>
</organism>
<dbReference type="OrthoDB" id="672058at2759"/>
<dbReference type="Pfam" id="PF04520">
    <property type="entry name" value="Senescence_reg"/>
    <property type="match status" value="1"/>
</dbReference>
<feature type="compositionally biased region" description="Basic and acidic residues" evidence="2">
    <location>
        <begin position="68"/>
        <end position="80"/>
    </location>
</feature>
<evidence type="ECO:0000313" key="4">
    <source>
        <dbReference type="Proteomes" id="UP000029121"/>
    </source>
</evidence>
<reference evidence="4" key="1">
    <citation type="journal article" date="2013" name="Nat. Genet.">
        <title>The Capsella rubella genome and the genomic consequences of rapid mating system evolution.</title>
        <authorList>
            <person name="Slotte T."/>
            <person name="Hazzouri K.M."/>
            <person name="Agren J.A."/>
            <person name="Koenig D."/>
            <person name="Maumus F."/>
            <person name="Guo Y.L."/>
            <person name="Steige K."/>
            <person name="Platts A.E."/>
            <person name="Escobar J.S."/>
            <person name="Newman L.K."/>
            <person name="Wang W."/>
            <person name="Mandakova T."/>
            <person name="Vello E."/>
            <person name="Smith L.M."/>
            <person name="Henz S.R."/>
            <person name="Steffen J."/>
            <person name="Takuno S."/>
            <person name="Brandvain Y."/>
            <person name="Coop G."/>
            <person name="Andolfatto P."/>
            <person name="Hu T.T."/>
            <person name="Blanchette M."/>
            <person name="Clark R.M."/>
            <person name="Quesneville H."/>
            <person name="Nordborg M."/>
            <person name="Gaut B.S."/>
            <person name="Lysak M.A."/>
            <person name="Jenkins J."/>
            <person name="Grimwood J."/>
            <person name="Chapman J."/>
            <person name="Prochnik S."/>
            <person name="Shu S."/>
            <person name="Rokhsar D."/>
            <person name="Schmutz J."/>
            <person name="Weigel D."/>
            <person name="Wright S.I."/>
        </authorList>
    </citation>
    <scope>NUCLEOTIDE SEQUENCE [LARGE SCALE GENOMIC DNA]</scope>
    <source>
        <strain evidence="4">cv. Monte Gargano</strain>
    </source>
</reference>
<dbReference type="AlphaFoldDB" id="R0F6V9"/>
<evidence type="ECO:0000313" key="3">
    <source>
        <dbReference type="EMBL" id="EOA17562.1"/>
    </source>
</evidence>
<dbReference type="EMBL" id="KB870811">
    <property type="protein sequence ID" value="EOA17562.1"/>
    <property type="molecule type" value="Genomic_DNA"/>
</dbReference>
<dbReference type="KEGG" id="crb:17880481"/>
<comment type="similarity">
    <text evidence="1">Belongs to the senescence regulator S40 family.</text>
</comment>